<reference evidence="4 5" key="1">
    <citation type="submission" date="2021-12" db="EMBL/GenBank/DDBJ databases">
        <title>Genome sequencing of bacteria with rrn-lacking chromosome and rrn-plasmid.</title>
        <authorList>
            <person name="Anda M."/>
            <person name="Iwasaki W."/>
        </authorList>
    </citation>
    <scope>NUCLEOTIDE SEQUENCE [LARGE SCALE GENOMIC DNA]</scope>
    <source>
        <strain evidence="4 5">DSM 100852</strain>
        <plasmid evidence="4 5">pFA2</plasmid>
    </source>
</reference>
<keyword evidence="2 3" id="KW-0472">Membrane</keyword>
<proteinExistence type="inferred from homology"/>
<dbReference type="Gene3D" id="1.20.1600.10">
    <property type="entry name" value="Outer membrane efflux proteins (OEP)"/>
    <property type="match status" value="1"/>
</dbReference>
<dbReference type="InterPro" id="IPR003423">
    <property type="entry name" value="OMP_efflux"/>
</dbReference>
<protein>
    <submittedName>
        <fullName evidence="4">Multidrug resistance protein</fullName>
    </submittedName>
</protein>
<comment type="subcellular location">
    <subcellularLocation>
        <location evidence="2">Cell membrane</location>
        <topology evidence="2">Lipid-anchor</topology>
    </subcellularLocation>
</comment>
<keyword evidence="4" id="KW-0614">Plasmid</keyword>
<geneLocation type="plasmid" evidence="4 5">
    <name>pFA2</name>
</geneLocation>
<evidence type="ECO:0000256" key="2">
    <source>
        <dbReference type="RuleBase" id="RU362097"/>
    </source>
</evidence>
<accession>A0AAU9CV35</accession>
<keyword evidence="2" id="KW-0449">Lipoprotein</keyword>
<dbReference type="Proteomes" id="UP001348817">
    <property type="component" value="Plasmid pFA2"/>
</dbReference>
<dbReference type="SUPFAM" id="SSF56954">
    <property type="entry name" value="Outer membrane efflux proteins (OEP)"/>
    <property type="match status" value="1"/>
</dbReference>
<keyword evidence="2 3" id="KW-0812">Transmembrane</keyword>
<keyword evidence="5" id="KW-1185">Reference proteome</keyword>
<keyword evidence="2" id="KW-1134">Transmembrane beta strand</keyword>
<comment type="similarity">
    <text evidence="1 2">Belongs to the outer membrane factor (OMF) (TC 1.B.17) family.</text>
</comment>
<keyword evidence="2" id="KW-0564">Palmitate</keyword>
<dbReference type="EMBL" id="AP025316">
    <property type="protein sequence ID" value="BDD11847.1"/>
    <property type="molecule type" value="Genomic_DNA"/>
</dbReference>
<feature type="transmembrane region" description="Helical" evidence="3">
    <location>
        <begin position="20"/>
        <end position="41"/>
    </location>
</feature>
<sequence length="478" mass="53491">MDSGTLAKEETSVMKTLKRSYIQVLYFGLIFLLGSLSSCLVTKKFQAPEYDEPPLFSLDTLSGSGLRVGNYGWRAFFTDSLLRKFIDSTLQNNYDNQIAYERVLQAQSSFKQGKIGYIPTLSLSGQVEHQDLSSAFQFAPSEQYTLSGALSWEADIWGKITSAKRMLKAQFQQSVTAKKLMQTQLVAKTANAYYALIALKESRILLERTLVLRERGLISTIRLFDAGMSNQLAVEQARAQVESVRVMLEENKRSVTMATNTLIMLTGGSLQTMNLGTVEDQRTPETVDVGVPVEALRNRPDVQVSELAFRAAFENFNIAKASLYPTLTISAMGGFQSSEFDKWFTSSSLFNTLIGGLTQPIFMTRKLRTQKEIADSQRREALLDFQKTLLEASTELSNLMESYGAYQRSLLELRRQEEHLSRAFVIAEQLMEYGNATYLDILTAQEALLNVQLSLIQAESNRLQTLVGIYRAVGGGVE</sequence>
<organism evidence="4 5">
    <name type="scientific">Fulvitalea axinellae</name>
    <dbReference type="NCBI Taxonomy" id="1182444"/>
    <lineage>
        <taxon>Bacteria</taxon>
        <taxon>Pseudomonadati</taxon>
        <taxon>Bacteroidota</taxon>
        <taxon>Cytophagia</taxon>
        <taxon>Cytophagales</taxon>
        <taxon>Persicobacteraceae</taxon>
        <taxon>Fulvitalea</taxon>
    </lineage>
</organism>
<gene>
    <name evidence="4" type="ORF">FUAX_42790</name>
</gene>
<evidence type="ECO:0000313" key="5">
    <source>
        <dbReference type="Proteomes" id="UP001348817"/>
    </source>
</evidence>
<dbReference type="KEGG" id="fax:FUAX_42790"/>
<dbReference type="InterPro" id="IPR010131">
    <property type="entry name" value="MdtP/NodT-like"/>
</dbReference>
<dbReference type="Gene3D" id="2.20.200.10">
    <property type="entry name" value="Outer membrane efflux proteins (OEP)"/>
    <property type="match status" value="1"/>
</dbReference>
<dbReference type="PANTHER" id="PTHR30203">
    <property type="entry name" value="OUTER MEMBRANE CATION EFFLUX PROTEIN"/>
    <property type="match status" value="1"/>
</dbReference>
<evidence type="ECO:0000256" key="3">
    <source>
        <dbReference type="SAM" id="Phobius"/>
    </source>
</evidence>
<evidence type="ECO:0000313" key="4">
    <source>
        <dbReference type="EMBL" id="BDD11847.1"/>
    </source>
</evidence>
<dbReference type="GO" id="GO:0015562">
    <property type="term" value="F:efflux transmembrane transporter activity"/>
    <property type="evidence" value="ECO:0007669"/>
    <property type="project" value="InterPro"/>
</dbReference>
<dbReference type="AlphaFoldDB" id="A0AAU9CV35"/>
<keyword evidence="3" id="KW-1133">Transmembrane helix</keyword>
<dbReference type="PANTHER" id="PTHR30203:SF33">
    <property type="entry name" value="BLR4455 PROTEIN"/>
    <property type="match status" value="1"/>
</dbReference>
<name>A0AAU9CV35_9BACT</name>
<dbReference type="NCBIfam" id="TIGR01845">
    <property type="entry name" value="outer_NodT"/>
    <property type="match status" value="1"/>
</dbReference>
<dbReference type="GO" id="GO:0005886">
    <property type="term" value="C:plasma membrane"/>
    <property type="evidence" value="ECO:0007669"/>
    <property type="project" value="UniProtKB-SubCell"/>
</dbReference>
<dbReference type="Pfam" id="PF02321">
    <property type="entry name" value="OEP"/>
    <property type="match status" value="2"/>
</dbReference>
<evidence type="ECO:0000256" key="1">
    <source>
        <dbReference type="ARBA" id="ARBA00007613"/>
    </source>
</evidence>